<accession>M1VMN0</accession>
<evidence type="ECO:0000313" key="2">
    <source>
        <dbReference type="EMBL" id="BAM83353.1"/>
    </source>
</evidence>
<dbReference type="GeneID" id="16998173"/>
<dbReference type="OrthoDB" id="5710at2759"/>
<reference evidence="2 3" key="1">
    <citation type="journal article" date="2004" name="Nature">
        <title>Genome sequence of the ultrasmall unicellular red alga Cyanidioschyzon merolae 10D.</title>
        <authorList>
            <person name="Matsuzaki M."/>
            <person name="Misumi O."/>
            <person name="Shin-i T."/>
            <person name="Maruyama S."/>
            <person name="Takahara M."/>
            <person name="Miyagishima S."/>
            <person name="Mori T."/>
            <person name="Nishida K."/>
            <person name="Yagisawa F."/>
            <person name="Nishida K."/>
            <person name="Yoshida Y."/>
            <person name="Nishimura Y."/>
            <person name="Nakao S."/>
            <person name="Kobayashi T."/>
            <person name="Momoyama Y."/>
            <person name="Higashiyama T."/>
            <person name="Minoda A."/>
            <person name="Sano M."/>
            <person name="Nomoto H."/>
            <person name="Oishi K."/>
            <person name="Hayashi H."/>
            <person name="Ohta F."/>
            <person name="Nishizaka S."/>
            <person name="Haga S."/>
            <person name="Miura S."/>
            <person name="Morishita T."/>
            <person name="Kabeya Y."/>
            <person name="Terasawa K."/>
            <person name="Suzuki Y."/>
            <person name="Ishii Y."/>
            <person name="Asakawa S."/>
            <person name="Takano H."/>
            <person name="Ohta N."/>
            <person name="Kuroiwa H."/>
            <person name="Tanaka K."/>
            <person name="Shimizu N."/>
            <person name="Sugano S."/>
            <person name="Sato N."/>
            <person name="Nozaki H."/>
            <person name="Ogasawara N."/>
            <person name="Kohara Y."/>
            <person name="Kuroiwa T."/>
        </authorList>
    </citation>
    <scope>NUCLEOTIDE SEQUENCE [LARGE SCALE GENOMIC DNA]</scope>
    <source>
        <strain evidence="2 3">10D</strain>
    </source>
</reference>
<dbReference type="Gramene" id="CMT409CT">
    <property type="protein sequence ID" value="CMT409CT"/>
    <property type="gene ID" value="CMT409C"/>
</dbReference>
<evidence type="ECO:0000313" key="3">
    <source>
        <dbReference type="Proteomes" id="UP000007014"/>
    </source>
</evidence>
<evidence type="ECO:0000256" key="1">
    <source>
        <dbReference type="SAM" id="MobiDB-lite"/>
    </source>
</evidence>
<feature type="region of interest" description="Disordered" evidence="1">
    <location>
        <begin position="43"/>
        <end position="102"/>
    </location>
</feature>
<dbReference type="Proteomes" id="UP000007014">
    <property type="component" value="Chromosome 20"/>
</dbReference>
<dbReference type="AlphaFoldDB" id="M1VMN0"/>
<dbReference type="HOGENOM" id="CLU_531425_0_0_1"/>
<reference evidence="2 3" key="2">
    <citation type="journal article" date="2007" name="BMC Biol.">
        <title>A 100%-complete sequence reveals unusually simple genomic features in the hot-spring red alga Cyanidioschyzon merolae.</title>
        <authorList>
            <person name="Nozaki H."/>
            <person name="Takano H."/>
            <person name="Misumi O."/>
            <person name="Terasawa K."/>
            <person name="Matsuzaki M."/>
            <person name="Maruyama S."/>
            <person name="Nishida K."/>
            <person name="Yagisawa F."/>
            <person name="Yoshida Y."/>
            <person name="Fujiwara T."/>
            <person name="Takio S."/>
            <person name="Tamura K."/>
            <person name="Chung S.J."/>
            <person name="Nakamura S."/>
            <person name="Kuroiwa H."/>
            <person name="Tanaka K."/>
            <person name="Sato N."/>
            <person name="Kuroiwa T."/>
        </authorList>
    </citation>
    <scope>NUCLEOTIDE SEQUENCE [LARGE SCALE GENOMIC DNA]</scope>
    <source>
        <strain evidence="2 3">10D</strain>
    </source>
</reference>
<dbReference type="EMBL" id="AP006502">
    <property type="protein sequence ID" value="BAM83353.1"/>
    <property type="molecule type" value="Genomic_DNA"/>
</dbReference>
<proteinExistence type="predicted"/>
<keyword evidence="3" id="KW-1185">Reference proteome</keyword>
<gene>
    <name evidence="2" type="ORF">CYME_CMT409C</name>
</gene>
<protein>
    <submittedName>
        <fullName evidence="2">Uncharacterized protein</fullName>
    </submittedName>
</protein>
<feature type="region of interest" description="Disordered" evidence="1">
    <location>
        <begin position="1"/>
        <end position="22"/>
    </location>
</feature>
<feature type="compositionally biased region" description="Basic and acidic residues" evidence="1">
    <location>
        <begin position="78"/>
        <end position="89"/>
    </location>
</feature>
<organism evidence="2 3">
    <name type="scientific">Cyanidioschyzon merolae (strain NIES-3377 / 10D)</name>
    <name type="common">Unicellular red alga</name>
    <dbReference type="NCBI Taxonomy" id="280699"/>
    <lineage>
        <taxon>Eukaryota</taxon>
        <taxon>Rhodophyta</taxon>
        <taxon>Bangiophyceae</taxon>
        <taxon>Cyanidiales</taxon>
        <taxon>Cyanidiaceae</taxon>
        <taxon>Cyanidioschyzon</taxon>
    </lineage>
</organism>
<dbReference type="RefSeq" id="XP_005539389.1">
    <property type="nucleotide sequence ID" value="XM_005539332.1"/>
</dbReference>
<dbReference type="KEGG" id="cme:CYME_CMT409C"/>
<sequence length="513" mass="57234">MNLERGADILGSGQSAGHNVDHVVPDLPVTAEGQALPLVQNEASLSGFGEQPRTSRRRSERVVSRAPVEYSETALPKQAERKAKRREAAGSEPAAGLAVRSSEQELLHNPEVVALVSEFARYGRPRWFTPERSVPRGMPPRARNDLPIAELLNLLTGASASLGRVVSEQDRWSSALEEFCPPGILELLKSRTDTMYVNPIERGIALVQSNRETRAFLQYLISTLVTPFTDHPLATVSKWLELVSDYLALNADELLLMLIYLVRYIALNAKHPLRGAAENAGSTEQEVLRERRSEIASKAHEPSMTFGLAPSDFERPLFRPIDVSTGKPMRACNEPRAQQWEQVLAVAAYTAVFSLEEFPRRTELEIRDLLGGVRWSMRAAQLLVYDALEWRLLVLEAEYVAVRDLVLQAAIHGEQSPSQLLADTISVVRLERARADRERQTFLRSAGIAPDCWSESSVTSPSMLQYEHVIADEHEKVNDMRRAFLENMNTLSGATAHDEVMIEPLPFSPTMDD</sequence>
<name>M1VMN0_CYAM1</name>